<feature type="domain" description="Chitin-binding type-1" evidence="6">
    <location>
        <begin position="38"/>
        <end position="85"/>
    </location>
</feature>
<dbReference type="SUPFAM" id="SSF57016">
    <property type="entry name" value="Plant lectins/antimicrobial peptides"/>
    <property type="match status" value="1"/>
</dbReference>
<evidence type="ECO:0000256" key="3">
    <source>
        <dbReference type="ARBA" id="ARBA00023026"/>
    </source>
</evidence>
<protein>
    <submittedName>
        <fullName evidence="8">WSC domain-containing protein</fullName>
    </submittedName>
</protein>
<comment type="caution">
    <text evidence="8">The sequence shown here is derived from an EMBL/GenBank/DDBJ whole genome shotgun (WGS) entry which is preliminary data.</text>
</comment>
<evidence type="ECO:0000313" key="9">
    <source>
        <dbReference type="Proteomes" id="UP001610563"/>
    </source>
</evidence>
<keyword evidence="3" id="KW-0843">Virulence</keyword>
<dbReference type="SMART" id="SM00270">
    <property type="entry name" value="ChtBD1"/>
    <property type="match status" value="1"/>
</dbReference>
<dbReference type="PROSITE" id="PS51212">
    <property type="entry name" value="WSC"/>
    <property type="match status" value="2"/>
</dbReference>
<dbReference type="InterPro" id="IPR051589">
    <property type="entry name" value="Sialate-O-sulfotransferase"/>
</dbReference>
<dbReference type="SMART" id="SM00321">
    <property type="entry name" value="WSC"/>
    <property type="match status" value="2"/>
</dbReference>
<keyword evidence="5" id="KW-0732">Signal</keyword>
<organism evidence="8 9">
    <name type="scientific">Aspergillus keveii</name>
    <dbReference type="NCBI Taxonomy" id="714993"/>
    <lineage>
        <taxon>Eukaryota</taxon>
        <taxon>Fungi</taxon>
        <taxon>Dikarya</taxon>
        <taxon>Ascomycota</taxon>
        <taxon>Pezizomycotina</taxon>
        <taxon>Eurotiomycetes</taxon>
        <taxon>Eurotiomycetidae</taxon>
        <taxon>Eurotiales</taxon>
        <taxon>Aspergillaceae</taxon>
        <taxon>Aspergillus</taxon>
        <taxon>Aspergillus subgen. Nidulantes</taxon>
    </lineage>
</organism>
<evidence type="ECO:0000259" key="7">
    <source>
        <dbReference type="PROSITE" id="PS51212"/>
    </source>
</evidence>
<feature type="domain" description="WSC" evidence="7">
    <location>
        <begin position="185"/>
        <end position="275"/>
    </location>
</feature>
<dbReference type="Gene3D" id="3.30.60.10">
    <property type="entry name" value="Endochitinase-like"/>
    <property type="match status" value="1"/>
</dbReference>
<feature type="chain" id="PRO_5046342888" evidence="5">
    <location>
        <begin position="17"/>
        <end position="277"/>
    </location>
</feature>
<dbReference type="InterPro" id="IPR001002">
    <property type="entry name" value="Chitin-bd_1"/>
</dbReference>
<proteinExistence type="predicted"/>
<feature type="disulfide bond" evidence="4">
    <location>
        <begin position="58"/>
        <end position="72"/>
    </location>
</feature>
<dbReference type="PANTHER" id="PTHR45964">
    <property type="entry name" value="WSCD FAMILY MEMBER CG9164"/>
    <property type="match status" value="1"/>
</dbReference>
<dbReference type="PANTHER" id="PTHR45964:SF5">
    <property type="entry name" value="WSCD FAMILY MEMBER CG9164"/>
    <property type="match status" value="1"/>
</dbReference>
<dbReference type="CDD" id="cd11618">
    <property type="entry name" value="ChtBD1_1"/>
    <property type="match status" value="1"/>
</dbReference>
<evidence type="ECO:0000256" key="5">
    <source>
        <dbReference type="SAM" id="SignalP"/>
    </source>
</evidence>
<comment type="caution">
    <text evidence="4">Lacks conserved residue(s) required for the propagation of feature annotation.</text>
</comment>
<evidence type="ECO:0000259" key="6">
    <source>
        <dbReference type="PROSITE" id="PS50941"/>
    </source>
</evidence>
<reference evidence="8 9" key="1">
    <citation type="submission" date="2024-07" db="EMBL/GenBank/DDBJ databases">
        <title>Section-level genome sequencing and comparative genomics of Aspergillus sections Usti and Cavernicolus.</title>
        <authorList>
            <consortium name="Lawrence Berkeley National Laboratory"/>
            <person name="Nybo J.L."/>
            <person name="Vesth T.C."/>
            <person name="Theobald S."/>
            <person name="Frisvad J.C."/>
            <person name="Larsen T.O."/>
            <person name="Kjaerboelling I."/>
            <person name="Rothschild-Mancinelli K."/>
            <person name="Lyhne E.K."/>
            <person name="Kogle M.E."/>
            <person name="Barry K."/>
            <person name="Clum A."/>
            <person name="Na H."/>
            <person name="Ledsgaard L."/>
            <person name="Lin J."/>
            <person name="Lipzen A."/>
            <person name="Kuo A."/>
            <person name="Riley R."/>
            <person name="Mondo S."/>
            <person name="Labutti K."/>
            <person name="Haridas S."/>
            <person name="Pangalinan J."/>
            <person name="Salamov A.A."/>
            <person name="Simmons B.A."/>
            <person name="Magnuson J.K."/>
            <person name="Chen J."/>
            <person name="Drula E."/>
            <person name="Henrissat B."/>
            <person name="Wiebenga A."/>
            <person name="Lubbers R.J."/>
            <person name="Gomes A.C."/>
            <person name="Makela M.R."/>
            <person name="Stajich J."/>
            <person name="Grigoriev I.V."/>
            <person name="Mortensen U.H."/>
            <person name="De Vries R.P."/>
            <person name="Baker S.E."/>
            <person name="Andersen M.R."/>
        </authorList>
    </citation>
    <scope>NUCLEOTIDE SEQUENCE [LARGE SCALE GENOMIC DNA]</scope>
    <source>
        <strain evidence="8 9">CBS 209.92</strain>
    </source>
</reference>
<keyword evidence="1 4" id="KW-0147">Chitin-binding</keyword>
<gene>
    <name evidence="8" type="ORF">BJX66DRAFT_341009</name>
</gene>
<dbReference type="PROSITE" id="PS50941">
    <property type="entry name" value="CHIT_BIND_I_2"/>
    <property type="match status" value="1"/>
</dbReference>
<sequence>MATLALLLTAISLVSASPRPTDTPPTPPILPGSSISLNALCGAYNGSATCTNSGFGNCCSQFGFCGSSTTHCGDGCQTNYGTCGIPTTYAWTDLGCYTDNTNARTLNTSVLVSGNTVPKCQAACADKGFTLAGVEFGSQCFCGTAILNGGAPVTTEGTCNTPCAGDAATICGGSNTLNLYSLVPVWQSIGCYTDNTLKRTLATSYNVAGNSVERCTAACQSGGYEYAGMEFGTQCFCGNSIDNGATLSAACATKCPGNAAQTCGGPNALSIYQLFGN</sequence>
<dbReference type="Pfam" id="PF01822">
    <property type="entry name" value="WSC"/>
    <property type="match status" value="2"/>
</dbReference>
<feature type="domain" description="WSC" evidence="7">
    <location>
        <begin position="90"/>
        <end position="183"/>
    </location>
</feature>
<feature type="signal peptide" evidence="5">
    <location>
        <begin position="1"/>
        <end position="16"/>
    </location>
</feature>
<accession>A0ABR4FWQ5</accession>
<dbReference type="Proteomes" id="UP001610563">
    <property type="component" value="Unassembled WGS sequence"/>
</dbReference>
<dbReference type="Pfam" id="PF00187">
    <property type="entry name" value="Chitin_bind_1"/>
    <property type="match status" value="1"/>
</dbReference>
<name>A0ABR4FWQ5_9EURO</name>
<evidence type="ECO:0000313" key="8">
    <source>
        <dbReference type="EMBL" id="KAL2787698.1"/>
    </source>
</evidence>
<evidence type="ECO:0000256" key="1">
    <source>
        <dbReference type="ARBA" id="ARBA00022669"/>
    </source>
</evidence>
<evidence type="ECO:0000256" key="4">
    <source>
        <dbReference type="PROSITE-ProRule" id="PRU00261"/>
    </source>
</evidence>
<keyword evidence="4" id="KW-1015">Disulfide bond</keyword>
<dbReference type="InterPro" id="IPR036861">
    <property type="entry name" value="Endochitinase-like_sf"/>
</dbReference>
<keyword evidence="2" id="KW-0677">Repeat</keyword>
<evidence type="ECO:0000256" key="2">
    <source>
        <dbReference type="ARBA" id="ARBA00022737"/>
    </source>
</evidence>
<keyword evidence="9" id="KW-1185">Reference proteome</keyword>
<dbReference type="InterPro" id="IPR002889">
    <property type="entry name" value="WSC_carb-bd"/>
</dbReference>
<dbReference type="EMBL" id="JBFTWV010000092">
    <property type="protein sequence ID" value="KAL2787698.1"/>
    <property type="molecule type" value="Genomic_DNA"/>
</dbReference>